<evidence type="ECO:0000313" key="2">
    <source>
        <dbReference type="Proteomes" id="UP000309872"/>
    </source>
</evidence>
<dbReference type="Proteomes" id="UP000309872">
    <property type="component" value="Unassembled WGS sequence"/>
</dbReference>
<dbReference type="OrthoDB" id="2540540at2"/>
<dbReference type="EMBL" id="SUKA01000005">
    <property type="protein sequence ID" value="TJY63926.1"/>
    <property type="molecule type" value="Genomic_DNA"/>
</dbReference>
<comment type="caution">
    <text evidence="1">The sequence shown here is derived from an EMBL/GenBank/DDBJ whole genome shotgun (WGS) entry which is preliminary data.</text>
</comment>
<accession>A0A4U0GXZ7</accession>
<evidence type="ECO:0008006" key="3">
    <source>
        <dbReference type="Google" id="ProtNLM"/>
    </source>
</evidence>
<name>A0A4U0GXZ7_9SPHI</name>
<dbReference type="AlphaFoldDB" id="A0A4U0GXZ7"/>
<dbReference type="InterPro" id="IPR029475">
    <property type="entry name" value="DUF6807"/>
</dbReference>
<dbReference type="Pfam" id="PF14100">
    <property type="entry name" value="DUF6807"/>
    <property type="match status" value="1"/>
</dbReference>
<sequence>MHWLLNNFIFWITIILWLVTDMCRAQVSGESEDLQLTIDSVLTIRKGTRNLLSYQFNIVYPPKGQDSSYQRSGFIHPLRTLQGHRLTRMQPKDHYHHYGIWNPWTHTIFEKDTIDFWNLKKKTGTVRFVRFVDQDKGEHYVGYTALHHHIALKKNGSEKVALEELQTVKVEVPTDEKGYYWVDVTTSFRCASASPLHLLTYRYGGLGWRATEFWDKSNCDVLTSEGKDRKDTDGSKAKWCLVQGDLPNNSHGGMAILSHPDNYNHPEPLRIWDESGNNGRGDFFLNFSPTKDRDWVLEPGRTYVLKYRLIVFDGHMDADSVEKNWKIFSRR</sequence>
<organism evidence="1 2">
    <name type="scientific">Sphingobacterium alkalisoli</name>
    <dbReference type="NCBI Taxonomy" id="1874115"/>
    <lineage>
        <taxon>Bacteria</taxon>
        <taxon>Pseudomonadati</taxon>
        <taxon>Bacteroidota</taxon>
        <taxon>Sphingobacteriia</taxon>
        <taxon>Sphingobacteriales</taxon>
        <taxon>Sphingobacteriaceae</taxon>
        <taxon>Sphingobacterium</taxon>
    </lineage>
</organism>
<protein>
    <recommendedName>
        <fullName evidence="3">Methane oxygenase PmoA</fullName>
    </recommendedName>
</protein>
<evidence type="ECO:0000313" key="1">
    <source>
        <dbReference type="EMBL" id="TJY63926.1"/>
    </source>
</evidence>
<dbReference type="RefSeq" id="WP_136821917.1">
    <property type="nucleotide sequence ID" value="NZ_BMJX01000005.1"/>
</dbReference>
<gene>
    <name evidence="1" type="ORF">FAZ19_16840</name>
</gene>
<reference evidence="1 2" key="1">
    <citation type="submission" date="2019-04" db="EMBL/GenBank/DDBJ databases">
        <title>Sphingobacterium olei sp. nov., isolated from oil-contaminated soil.</title>
        <authorList>
            <person name="Liu B."/>
        </authorList>
    </citation>
    <scope>NUCLEOTIDE SEQUENCE [LARGE SCALE GENOMIC DNA]</scope>
    <source>
        <strain evidence="1 2">Y3L14</strain>
    </source>
</reference>
<proteinExistence type="predicted"/>
<keyword evidence="2" id="KW-1185">Reference proteome</keyword>